<dbReference type="AlphaFoldDB" id="Z9JJ19"/>
<comment type="caution">
    <text evidence="1">The sequence shown here is derived from an EMBL/GenBank/DDBJ whole genome shotgun (WGS) entry which is preliminary data.</text>
</comment>
<sequence length="63" mass="7061">MLVLRTKTGFMAAYIFNGDLTWEANGPHLKVSGQVEYFFFENAIYASFCVSDPNPVLSVEVPQ</sequence>
<organism evidence="1 2">
    <name type="scientific">Xylella taiwanensis</name>
    <dbReference type="NCBI Taxonomy" id="1444770"/>
    <lineage>
        <taxon>Bacteria</taxon>
        <taxon>Pseudomonadati</taxon>
        <taxon>Pseudomonadota</taxon>
        <taxon>Gammaproteobacteria</taxon>
        <taxon>Lysobacterales</taxon>
        <taxon>Lysobacteraceae</taxon>
        <taxon>Xylella</taxon>
    </lineage>
</organism>
<evidence type="ECO:0000313" key="1">
    <source>
        <dbReference type="EMBL" id="EWS77831.1"/>
    </source>
</evidence>
<dbReference type="Proteomes" id="UP000020406">
    <property type="component" value="Unassembled WGS sequence"/>
</dbReference>
<gene>
    <name evidence="1" type="ORF">AF72_08620</name>
</gene>
<name>Z9JJ19_9GAMM</name>
<protein>
    <submittedName>
        <fullName evidence="1">Uncharacterized protein</fullName>
    </submittedName>
</protein>
<dbReference type="KEGG" id="xtw:AB672_08505"/>
<reference evidence="1 2" key="1">
    <citation type="journal article" date="2014" name="Genome Announc.">
        <title>Draft Genome Sequence of Xylella fastidiosa Pear Leaf Scorch Strain in Taiwan.</title>
        <authorList>
            <person name="Su C.C."/>
            <person name="Deng W.L."/>
            <person name="Jan F.J."/>
            <person name="Chang C.J."/>
            <person name="Huang H."/>
            <person name="Chen J."/>
        </authorList>
    </citation>
    <scope>NUCLEOTIDE SEQUENCE [LARGE SCALE GENOMIC DNA]</scope>
    <source>
        <strain evidence="1 2">PLS229</strain>
    </source>
</reference>
<proteinExistence type="predicted"/>
<accession>Z9JJ19</accession>
<dbReference type="EMBL" id="JDSQ01000013">
    <property type="protein sequence ID" value="EWS77831.1"/>
    <property type="molecule type" value="Genomic_DNA"/>
</dbReference>
<evidence type="ECO:0000313" key="2">
    <source>
        <dbReference type="Proteomes" id="UP000020406"/>
    </source>
</evidence>